<gene>
    <name evidence="1" type="ORF">Bpfe_012523</name>
</gene>
<accession>A0AAD8BQ88</accession>
<dbReference type="AlphaFoldDB" id="A0AAD8BQ88"/>
<proteinExistence type="predicted"/>
<name>A0AAD8BQ88_BIOPF</name>
<reference evidence="1" key="1">
    <citation type="journal article" date="2023" name="PLoS Negl. Trop. Dis.">
        <title>A genome sequence for Biomphalaria pfeifferi, the major vector snail for the human-infecting parasite Schistosoma mansoni.</title>
        <authorList>
            <person name="Bu L."/>
            <person name="Lu L."/>
            <person name="Laidemitt M.R."/>
            <person name="Zhang S.M."/>
            <person name="Mutuku M."/>
            <person name="Mkoji G."/>
            <person name="Steinauer M."/>
            <person name="Loker E.S."/>
        </authorList>
    </citation>
    <scope>NUCLEOTIDE SEQUENCE</scope>
    <source>
        <strain evidence="1">KasaAsao</strain>
    </source>
</reference>
<evidence type="ECO:0000313" key="1">
    <source>
        <dbReference type="EMBL" id="KAK0057870.1"/>
    </source>
</evidence>
<keyword evidence="2" id="KW-1185">Reference proteome</keyword>
<dbReference type="EMBL" id="JASAOG010000051">
    <property type="protein sequence ID" value="KAK0057870.1"/>
    <property type="molecule type" value="Genomic_DNA"/>
</dbReference>
<dbReference type="Proteomes" id="UP001233172">
    <property type="component" value="Unassembled WGS sequence"/>
</dbReference>
<evidence type="ECO:0000313" key="2">
    <source>
        <dbReference type="Proteomes" id="UP001233172"/>
    </source>
</evidence>
<reference evidence="1" key="2">
    <citation type="submission" date="2023-04" db="EMBL/GenBank/DDBJ databases">
        <authorList>
            <person name="Bu L."/>
            <person name="Lu L."/>
            <person name="Laidemitt M.R."/>
            <person name="Zhang S.M."/>
            <person name="Mutuku M."/>
            <person name="Mkoji G."/>
            <person name="Steinauer M."/>
            <person name="Loker E.S."/>
        </authorList>
    </citation>
    <scope>NUCLEOTIDE SEQUENCE</scope>
    <source>
        <strain evidence="1">KasaAsao</strain>
        <tissue evidence="1">Whole Snail</tissue>
    </source>
</reference>
<organism evidence="1 2">
    <name type="scientific">Biomphalaria pfeifferi</name>
    <name type="common">Bloodfluke planorb</name>
    <name type="synonym">Freshwater snail</name>
    <dbReference type="NCBI Taxonomy" id="112525"/>
    <lineage>
        <taxon>Eukaryota</taxon>
        <taxon>Metazoa</taxon>
        <taxon>Spiralia</taxon>
        <taxon>Lophotrochozoa</taxon>
        <taxon>Mollusca</taxon>
        <taxon>Gastropoda</taxon>
        <taxon>Heterobranchia</taxon>
        <taxon>Euthyneura</taxon>
        <taxon>Panpulmonata</taxon>
        <taxon>Hygrophila</taxon>
        <taxon>Lymnaeoidea</taxon>
        <taxon>Planorbidae</taxon>
        <taxon>Biomphalaria</taxon>
    </lineage>
</organism>
<sequence length="95" mass="10376">MGQPVPSMGQPVSSMQQHWCLLLHVEWGNLFPACSNIGAYSYTWNLATCTQHAATLVPTPTRGMGQPIPSMQQHWGLLLHVEWGNLFSASSNIGA</sequence>
<protein>
    <submittedName>
        <fullName evidence="1">Uncharacterized protein</fullName>
    </submittedName>
</protein>
<comment type="caution">
    <text evidence="1">The sequence shown here is derived from an EMBL/GenBank/DDBJ whole genome shotgun (WGS) entry which is preliminary data.</text>
</comment>